<accession>A0A915AHC9</accession>
<reference evidence="2" key="1">
    <citation type="submission" date="2022-11" db="UniProtKB">
        <authorList>
            <consortium name="WormBaseParasite"/>
        </authorList>
    </citation>
    <scope>IDENTIFICATION</scope>
</reference>
<dbReference type="WBParaSite" id="PgR006_g033_t08">
    <property type="protein sequence ID" value="PgR006_g033_t08"/>
    <property type="gene ID" value="PgR006_g033"/>
</dbReference>
<evidence type="ECO:0000313" key="1">
    <source>
        <dbReference type="Proteomes" id="UP000887569"/>
    </source>
</evidence>
<keyword evidence="1" id="KW-1185">Reference proteome</keyword>
<evidence type="ECO:0000313" key="2">
    <source>
        <dbReference type="WBParaSite" id="PgR006_g033_t08"/>
    </source>
</evidence>
<proteinExistence type="predicted"/>
<organism evidence="1 2">
    <name type="scientific">Parascaris univalens</name>
    <name type="common">Nematode worm</name>
    <dbReference type="NCBI Taxonomy" id="6257"/>
    <lineage>
        <taxon>Eukaryota</taxon>
        <taxon>Metazoa</taxon>
        <taxon>Ecdysozoa</taxon>
        <taxon>Nematoda</taxon>
        <taxon>Chromadorea</taxon>
        <taxon>Rhabditida</taxon>
        <taxon>Spirurina</taxon>
        <taxon>Ascaridomorpha</taxon>
        <taxon>Ascaridoidea</taxon>
        <taxon>Ascarididae</taxon>
        <taxon>Parascaris</taxon>
    </lineage>
</organism>
<name>A0A915AHC9_PARUN</name>
<dbReference type="AlphaFoldDB" id="A0A915AHC9"/>
<protein>
    <submittedName>
        <fullName evidence="2">N-acetyltransferase domain-containing protein</fullName>
    </submittedName>
</protein>
<sequence length="33" mass="3841">VIEAIALGIEYHISVMTTIRPFDVFDLFRFNNV</sequence>
<dbReference type="Proteomes" id="UP000887569">
    <property type="component" value="Unplaced"/>
</dbReference>